<reference evidence="1" key="2">
    <citation type="submission" date="2021-12" db="EMBL/GenBank/DDBJ databases">
        <title>Resequencing data analysis of finger millet.</title>
        <authorList>
            <person name="Hatakeyama M."/>
            <person name="Aluri S."/>
            <person name="Balachadran M.T."/>
            <person name="Sivarajan S.R."/>
            <person name="Poveda L."/>
            <person name="Shimizu-Inatsugi R."/>
            <person name="Schlapbach R."/>
            <person name="Sreeman S.M."/>
            <person name="Shimizu K.K."/>
        </authorList>
    </citation>
    <scope>NUCLEOTIDE SEQUENCE</scope>
</reference>
<dbReference type="Gene3D" id="3.40.50.10190">
    <property type="entry name" value="BRCT domain"/>
    <property type="match status" value="1"/>
</dbReference>
<reference evidence="1" key="1">
    <citation type="journal article" date="2018" name="DNA Res.">
        <title>Multiple hybrid de novo genome assembly of finger millet, an orphan allotetraploid crop.</title>
        <authorList>
            <person name="Hatakeyama M."/>
            <person name="Aluri S."/>
            <person name="Balachadran M.T."/>
            <person name="Sivarajan S.R."/>
            <person name="Patrignani A."/>
            <person name="Gruter S."/>
            <person name="Poveda L."/>
            <person name="Shimizu-Inatsugi R."/>
            <person name="Baeten J."/>
            <person name="Francoijs K.J."/>
            <person name="Nataraja K.N."/>
            <person name="Reddy Y.A.N."/>
            <person name="Phadnis S."/>
            <person name="Ravikumar R.L."/>
            <person name="Schlapbach R."/>
            <person name="Sreeman S.M."/>
            <person name="Shimizu K.K."/>
        </authorList>
    </citation>
    <scope>NUCLEOTIDE SEQUENCE</scope>
</reference>
<dbReference type="InterPro" id="IPR036420">
    <property type="entry name" value="BRCT_dom_sf"/>
</dbReference>
<evidence type="ECO:0000313" key="1">
    <source>
        <dbReference type="EMBL" id="GJN22504.1"/>
    </source>
</evidence>
<dbReference type="EMBL" id="BQKI01000075">
    <property type="protein sequence ID" value="GJN22504.1"/>
    <property type="molecule type" value="Genomic_DNA"/>
</dbReference>
<accession>A0AAV5EIY4</accession>
<proteinExistence type="predicted"/>
<protein>
    <submittedName>
        <fullName evidence="1">Uncharacterized protein</fullName>
    </submittedName>
</protein>
<comment type="caution">
    <text evidence="1">The sequence shown here is derived from an EMBL/GenBank/DDBJ whole genome shotgun (WGS) entry which is preliminary data.</text>
</comment>
<keyword evidence="2" id="KW-1185">Reference proteome</keyword>
<name>A0AAV5EIY4_ELECO</name>
<sequence>MWKLAEQLGAVCAADVDATVTHVRRAGSFDGEGAVGAGNNKFLVNPNWIKAAGFRWCRPNEQEYTGYGECHGLLDADFSFPCIFQGPNVL</sequence>
<dbReference type="Proteomes" id="UP001054889">
    <property type="component" value="Unassembled WGS sequence"/>
</dbReference>
<organism evidence="1 2">
    <name type="scientific">Eleusine coracana subsp. coracana</name>
    <dbReference type="NCBI Taxonomy" id="191504"/>
    <lineage>
        <taxon>Eukaryota</taxon>
        <taxon>Viridiplantae</taxon>
        <taxon>Streptophyta</taxon>
        <taxon>Embryophyta</taxon>
        <taxon>Tracheophyta</taxon>
        <taxon>Spermatophyta</taxon>
        <taxon>Magnoliopsida</taxon>
        <taxon>Liliopsida</taxon>
        <taxon>Poales</taxon>
        <taxon>Poaceae</taxon>
        <taxon>PACMAD clade</taxon>
        <taxon>Chloridoideae</taxon>
        <taxon>Cynodonteae</taxon>
        <taxon>Eleusininae</taxon>
        <taxon>Eleusine</taxon>
    </lineage>
</organism>
<dbReference type="AlphaFoldDB" id="A0AAV5EIY4"/>
<gene>
    <name evidence="1" type="primary">gb10071</name>
    <name evidence="1" type="ORF">PR202_gb10071</name>
</gene>
<evidence type="ECO:0000313" key="2">
    <source>
        <dbReference type="Proteomes" id="UP001054889"/>
    </source>
</evidence>
<dbReference type="SUPFAM" id="SSF52113">
    <property type="entry name" value="BRCT domain"/>
    <property type="match status" value="1"/>
</dbReference>